<proteinExistence type="predicted"/>
<dbReference type="InterPro" id="IPR011676">
    <property type="entry name" value="DUF1618"/>
</dbReference>
<evidence type="ECO:0000259" key="2">
    <source>
        <dbReference type="Pfam" id="PF07762"/>
    </source>
</evidence>
<accession>A0A3L6S4L1</accession>
<evidence type="ECO:0000256" key="1">
    <source>
        <dbReference type="SAM" id="MobiDB-lite"/>
    </source>
</evidence>
<feature type="region of interest" description="Disordered" evidence="1">
    <location>
        <begin position="34"/>
        <end position="81"/>
    </location>
</feature>
<protein>
    <recommendedName>
        <fullName evidence="2">DUF1618 domain-containing protein</fullName>
    </recommendedName>
</protein>
<dbReference type="AlphaFoldDB" id="A0A3L6S4L1"/>
<dbReference type="EMBL" id="PQIB02000006">
    <property type="protein sequence ID" value="RLN13338.1"/>
    <property type="molecule type" value="Genomic_DNA"/>
</dbReference>
<dbReference type="PANTHER" id="PTHR33086:SF52">
    <property type="entry name" value="OS09G0128900 PROTEIN"/>
    <property type="match status" value="1"/>
</dbReference>
<reference evidence="4" key="1">
    <citation type="journal article" date="2019" name="Nat. Commun.">
        <title>The genome of broomcorn millet.</title>
        <authorList>
            <person name="Zou C."/>
            <person name="Miki D."/>
            <person name="Li D."/>
            <person name="Tang Q."/>
            <person name="Xiao L."/>
            <person name="Rajput S."/>
            <person name="Deng P."/>
            <person name="Jia W."/>
            <person name="Huang R."/>
            <person name="Zhang M."/>
            <person name="Sun Y."/>
            <person name="Hu J."/>
            <person name="Fu X."/>
            <person name="Schnable P.S."/>
            <person name="Li F."/>
            <person name="Zhang H."/>
            <person name="Feng B."/>
            <person name="Zhu X."/>
            <person name="Liu R."/>
            <person name="Schnable J.C."/>
            <person name="Zhu J.-K."/>
            <person name="Zhang H."/>
        </authorList>
    </citation>
    <scope>NUCLEOTIDE SEQUENCE [LARGE SCALE GENOMIC DNA]</scope>
</reference>
<name>A0A3L6S4L1_PANMI</name>
<dbReference type="Pfam" id="PF07762">
    <property type="entry name" value="DUF1618"/>
    <property type="match status" value="1"/>
</dbReference>
<dbReference type="Proteomes" id="UP000275267">
    <property type="component" value="Unassembled WGS sequence"/>
</dbReference>
<sequence>MEGGPWEAGGRWRRRCVGGVVRWREISCGRWRRRGTTVSSTGRRRRRRREVANPGAGAIRDGGGGLRGGDQRRGGRGARENSRWRLRIRRPCRSQRRTAPPALRKMASSWAAPLMLGRILHFTTMISEEILLERKASRPSAVKKVAVPLSGIGNDYDADFYSQALDGIEPYLRQVADPPGLTSLVLRVSWPGDSALRHFPASAFISSADHNLLVLYVGPYRPGFAAAGFYLVYDAWANSVAVVPQLPSRSINVFSHCRGLPDQYRSMCCVRCGDEHIIKFISMHGHGQGAYISAVALIIWTLDPCDPMSKWKAGKASFRISDLWCDPIYKRELLPRTPSCPVVSLVQDDVIYITVDDMFNTEARGPCMLSLDMNKHRVLSAFMPPPESRVHPLPSIFASTFTTYLNKRSEWSEAMLQKCEEEQMGDWRKREKSVMLSTSSDAMGMSSQYFRCAQLPTGLG</sequence>
<dbReference type="OrthoDB" id="686315at2759"/>
<gene>
    <name evidence="3" type="ORF">C2845_PM09G02400</name>
</gene>
<organism evidence="3 4">
    <name type="scientific">Panicum miliaceum</name>
    <name type="common">Proso millet</name>
    <name type="synonym">Broomcorn millet</name>
    <dbReference type="NCBI Taxonomy" id="4540"/>
    <lineage>
        <taxon>Eukaryota</taxon>
        <taxon>Viridiplantae</taxon>
        <taxon>Streptophyta</taxon>
        <taxon>Embryophyta</taxon>
        <taxon>Tracheophyta</taxon>
        <taxon>Spermatophyta</taxon>
        <taxon>Magnoliopsida</taxon>
        <taxon>Liliopsida</taxon>
        <taxon>Poales</taxon>
        <taxon>Poaceae</taxon>
        <taxon>PACMAD clade</taxon>
        <taxon>Panicoideae</taxon>
        <taxon>Panicodae</taxon>
        <taxon>Paniceae</taxon>
        <taxon>Panicinae</taxon>
        <taxon>Panicum</taxon>
        <taxon>Panicum sect. Panicum</taxon>
    </lineage>
</organism>
<feature type="compositionally biased region" description="Basic and acidic residues" evidence="1">
    <location>
        <begin position="69"/>
        <end position="81"/>
    </location>
</feature>
<comment type="caution">
    <text evidence="3">The sequence shown here is derived from an EMBL/GenBank/DDBJ whole genome shotgun (WGS) entry which is preliminary data.</text>
</comment>
<keyword evidence="4" id="KW-1185">Reference proteome</keyword>
<dbReference type="PANTHER" id="PTHR33086">
    <property type="entry name" value="OS05G0468200 PROTEIN-RELATED"/>
    <property type="match status" value="1"/>
</dbReference>
<evidence type="ECO:0000313" key="4">
    <source>
        <dbReference type="Proteomes" id="UP000275267"/>
    </source>
</evidence>
<feature type="domain" description="DUF1618" evidence="2">
    <location>
        <begin position="245"/>
        <end position="352"/>
    </location>
</feature>
<evidence type="ECO:0000313" key="3">
    <source>
        <dbReference type="EMBL" id="RLN13338.1"/>
    </source>
</evidence>